<sequence length="121" mass="14097">MRALFSFIERSENSRMYADEEVQFVILDGAQMTTKEEAHAHLKQQFNFPDYYGNNLDALWDLLSTWSDPLYVRLINSEALYQSLGSYGVQLISVFTDALQENSKIRFEISHEADFFENVIL</sequence>
<dbReference type="AlphaFoldDB" id="A0A1G5RUN4"/>
<proteinExistence type="inferred from homology"/>
<gene>
    <name evidence="3" type="ORF">SAMN03080599_00985</name>
</gene>
<dbReference type="STRING" id="1120920.SAMN03080599_00985"/>
<evidence type="ECO:0000256" key="1">
    <source>
        <dbReference type="ARBA" id="ARBA00006845"/>
    </source>
</evidence>
<reference evidence="3 4" key="1">
    <citation type="submission" date="2016-10" db="EMBL/GenBank/DDBJ databases">
        <authorList>
            <person name="de Groot N.N."/>
        </authorList>
    </citation>
    <scope>NUCLEOTIDE SEQUENCE [LARGE SCALE GENOMIC DNA]</scope>
    <source>
        <strain evidence="3 4">DSM 2784</strain>
    </source>
</reference>
<dbReference type="Gene3D" id="3.30.370.10">
    <property type="entry name" value="Barstar-like"/>
    <property type="match status" value="1"/>
</dbReference>
<comment type="similarity">
    <text evidence="1">Belongs to the barstar family.</text>
</comment>
<dbReference type="EMBL" id="FMWL01000003">
    <property type="protein sequence ID" value="SCZ77865.1"/>
    <property type="molecule type" value="Genomic_DNA"/>
</dbReference>
<name>A0A1G5RUN4_9FIRM</name>
<dbReference type="SUPFAM" id="SSF52038">
    <property type="entry name" value="Barstar-related"/>
    <property type="match status" value="1"/>
</dbReference>
<evidence type="ECO:0000313" key="3">
    <source>
        <dbReference type="EMBL" id="SCZ77865.1"/>
    </source>
</evidence>
<dbReference type="Proteomes" id="UP000199208">
    <property type="component" value="Unassembled WGS sequence"/>
</dbReference>
<dbReference type="Pfam" id="PF01337">
    <property type="entry name" value="Barstar"/>
    <property type="match status" value="1"/>
</dbReference>
<accession>A0A1G5RUN4</accession>
<feature type="domain" description="Barstar (barnase inhibitor)" evidence="2">
    <location>
        <begin position="23"/>
        <end position="108"/>
    </location>
</feature>
<protein>
    <submittedName>
        <fullName evidence="3">Ribonuclease inhibitor</fullName>
    </submittedName>
</protein>
<evidence type="ECO:0000313" key="4">
    <source>
        <dbReference type="Proteomes" id="UP000199208"/>
    </source>
</evidence>
<evidence type="ECO:0000259" key="2">
    <source>
        <dbReference type="Pfam" id="PF01337"/>
    </source>
</evidence>
<dbReference type="InterPro" id="IPR000468">
    <property type="entry name" value="Barstar"/>
</dbReference>
<organism evidence="3 4">
    <name type="scientific">Acidaminobacter hydrogenoformans DSM 2784</name>
    <dbReference type="NCBI Taxonomy" id="1120920"/>
    <lineage>
        <taxon>Bacteria</taxon>
        <taxon>Bacillati</taxon>
        <taxon>Bacillota</taxon>
        <taxon>Clostridia</taxon>
        <taxon>Peptostreptococcales</taxon>
        <taxon>Acidaminobacteraceae</taxon>
        <taxon>Acidaminobacter</taxon>
    </lineage>
</organism>
<dbReference type="InterPro" id="IPR035905">
    <property type="entry name" value="Barstar-like_sf"/>
</dbReference>
<keyword evidence="4" id="KW-1185">Reference proteome</keyword>